<keyword evidence="4" id="KW-0520">NAD</keyword>
<organism evidence="6">
    <name type="scientific">Salix viminalis</name>
    <name type="common">Common osier</name>
    <name type="synonym">Basket willow</name>
    <dbReference type="NCBI Taxonomy" id="40686"/>
    <lineage>
        <taxon>Eukaryota</taxon>
        <taxon>Viridiplantae</taxon>
        <taxon>Streptophyta</taxon>
        <taxon>Embryophyta</taxon>
        <taxon>Tracheophyta</taxon>
        <taxon>Spermatophyta</taxon>
        <taxon>Magnoliopsida</taxon>
        <taxon>eudicotyledons</taxon>
        <taxon>Gunneridae</taxon>
        <taxon>Pentapetalae</taxon>
        <taxon>rosids</taxon>
        <taxon>fabids</taxon>
        <taxon>Malpighiales</taxon>
        <taxon>Salicaceae</taxon>
        <taxon>Saliceae</taxon>
        <taxon>Salix</taxon>
    </lineage>
</organism>
<accession>A0A6N2M468</accession>
<dbReference type="InterPro" id="IPR027417">
    <property type="entry name" value="P-loop_NTPase"/>
</dbReference>
<dbReference type="InterPro" id="IPR044974">
    <property type="entry name" value="Disease_R_plants"/>
</dbReference>
<dbReference type="InterPro" id="IPR058192">
    <property type="entry name" value="WHD_ROQ1-like"/>
</dbReference>
<dbReference type="SUPFAM" id="SSF46785">
    <property type="entry name" value="Winged helix' DNA-binding domain"/>
    <property type="match status" value="1"/>
</dbReference>
<dbReference type="GO" id="GO:0043531">
    <property type="term" value="F:ADP binding"/>
    <property type="evidence" value="ECO:0007669"/>
    <property type="project" value="InterPro"/>
</dbReference>
<dbReference type="GO" id="GO:0007165">
    <property type="term" value="P:signal transduction"/>
    <property type="evidence" value="ECO:0007669"/>
    <property type="project" value="InterPro"/>
</dbReference>
<dbReference type="AlphaFoldDB" id="A0A6N2M468"/>
<dbReference type="InterPro" id="IPR001611">
    <property type="entry name" value="Leu-rich_rpt"/>
</dbReference>
<dbReference type="Pfam" id="PF00931">
    <property type="entry name" value="NB-ARC"/>
    <property type="match status" value="1"/>
</dbReference>
<keyword evidence="1" id="KW-0433">Leucine-rich repeat</keyword>
<dbReference type="SUPFAM" id="SSF52058">
    <property type="entry name" value="L domain-like"/>
    <property type="match status" value="1"/>
</dbReference>
<dbReference type="Gene3D" id="1.10.8.430">
    <property type="entry name" value="Helical domain of apoptotic protease-activating factors"/>
    <property type="match status" value="1"/>
</dbReference>
<name>A0A6N2M468_SALVM</name>
<dbReference type="SMART" id="SM00255">
    <property type="entry name" value="TIR"/>
    <property type="match status" value="1"/>
</dbReference>
<dbReference type="Gene3D" id="3.40.50.300">
    <property type="entry name" value="P-loop containing nucleotide triphosphate hydrolases"/>
    <property type="match status" value="2"/>
</dbReference>
<dbReference type="PANTHER" id="PTHR11017">
    <property type="entry name" value="LEUCINE-RICH REPEAT-CONTAINING PROTEIN"/>
    <property type="match status" value="1"/>
</dbReference>
<dbReference type="EMBL" id="CAADRP010001598">
    <property type="protein sequence ID" value="VFU44435.1"/>
    <property type="molecule type" value="Genomic_DNA"/>
</dbReference>
<evidence type="ECO:0000256" key="3">
    <source>
        <dbReference type="ARBA" id="ARBA00022821"/>
    </source>
</evidence>
<dbReference type="InterPro" id="IPR003591">
    <property type="entry name" value="Leu-rich_rpt_typical-subtyp"/>
</dbReference>
<dbReference type="InterPro" id="IPR032675">
    <property type="entry name" value="LRR_dom_sf"/>
</dbReference>
<dbReference type="SUPFAM" id="SSF52200">
    <property type="entry name" value="Toll/Interleukin receptor TIR domain"/>
    <property type="match status" value="1"/>
</dbReference>
<dbReference type="InterPro" id="IPR036390">
    <property type="entry name" value="WH_DNA-bd_sf"/>
</dbReference>
<sequence>MIVFDKDEEDFSENKEKYSLIAAAISMASTSTQKATSSSYSPPEWNYDVFLSFRGKDTRNNFTGHLYSNLVQGGIDVYMDDTELERGKTIEPALWQAIEESRFSIVVFSRNYASSPWCLDELVKIVQCMKEMGHTALPVFYDVDPSEVANQTGDYKKAFIEHQEKFSENPDMVQSWSDCLSTVANLSGWDVRNRDESQSIKRILDWIQCKLSFTLPSISKNLVGIDSHLKVLNDYMDEKENDTLFIGISGLGGMGKTTIARVMYDRIRWQFEGSCFLANVREVFAEKDGLSRLQEQLLSEITMELPTARDSSRRTNLIKRRLRLKKVLLILDDVDDEEQLQMLAAEHGSFGPGSRIIITSRDEHVLDSHGVTRIYQTKELSDEDALKLFSLKAFKRDQPDKDLWDLSKQVVGYADGLPLALEVIGSYLHTRRSISEWESAIGRMKYIPERKIIDVLRISFDGLHVLEQKIFLDIACFLKGMKKDRIIRLLNSCGFYANIGMQASLIRVSRDEIWMHSLLQQMGEDIVRRESPEEPGSRSRLYVYKDVCDALKNNIGKIETLFLDMPRAKEAEWSMKDFSKMTKLRFLKIHNVDVSEGPEYLSNELRFLEWHAYPSKSLPACFQPNELYISVNLKIINLSNSMYLTSTPDFTGIFRLILEGCASLSEVHPSFGHHKKLQFVNLVDCISLRTLPSNLEMESLKACTLNGCSKLDKFPDIVGNMNCLRELRLDETAIAELPSSFHCLVGLVLLSMSGCKNLKSIPSGISGLKSLKKLDVSDCSKLKGIPENLGKVESLEEFDASGTSIRLPPALAVNLTDQVLPSLSGLCSLEELDLCACNLGEGALPEDIGFLSSLRSLNLSRNNFVSLPKSINQLSKLEKLALKDCVMLESLPEVPINVQKVKLDDNSLSYNQLMHDVFYCFRGVHSCNNLVGIDSHLKTNKQMIFSLGIYGTSGIGKTTFIRVLYDRIRWKFEGSCFLANVREVFAEKDEPRRLQEQLLSEITMELPTARDSSRRIDLIKRRLRHKKVLLILVESCT</sequence>
<dbReference type="SUPFAM" id="SSF52540">
    <property type="entry name" value="P-loop containing nucleoside triphosphate hydrolases"/>
    <property type="match status" value="2"/>
</dbReference>
<dbReference type="PANTHER" id="PTHR11017:SF559">
    <property type="entry name" value="DISEASE RESISTANCE PROTEIN CHL1"/>
    <property type="match status" value="1"/>
</dbReference>
<gene>
    <name evidence="6" type="ORF">SVIM_LOCUS273267</name>
</gene>
<evidence type="ECO:0000259" key="5">
    <source>
        <dbReference type="PROSITE" id="PS50104"/>
    </source>
</evidence>
<dbReference type="Gene3D" id="3.40.50.10140">
    <property type="entry name" value="Toll/interleukin-1 receptor homology (TIR) domain"/>
    <property type="match status" value="1"/>
</dbReference>
<dbReference type="SMART" id="SM00369">
    <property type="entry name" value="LRR_TYP"/>
    <property type="match status" value="2"/>
</dbReference>
<feature type="domain" description="TIR" evidence="5">
    <location>
        <begin position="45"/>
        <end position="211"/>
    </location>
</feature>
<dbReference type="Gene3D" id="3.80.10.10">
    <property type="entry name" value="Ribonuclease Inhibitor"/>
    <property type="match status" value="2"/>
</dbReference>
<dbReference type="Pfam" id="PF23286">
    <property type="entry name" value="LRR_13"/>
    <property type="match status" value="1"/>
</dbReference>
<dbReference type="PRINTS" id="PR00364">
    <property type="entry name" value="DISEASERSIST"/>
</dbReference>
<dbReference type="Pfam" id="PF01582">
    <property type="entry name" value="TIR"/>
    <property type="match status" value="1"/>
</dbReference>
<dbReference type="Pfam" id="PF23282">
    <property type="entry name" value="WHD_ROQ1"/>
    <property type="match status" value="1"/>
</dbReference>
<dbReference type="InterPro" id="IPR002182">
    <property type="entry name" value="NB-ARC"/>
</dbReference>
<proteinExistence type="predicted"/>
<dbReference type="InterPro" id="IPR042197">
    <property type="entry name" value="Apaf_helical"/>
</dbReference>
<dbReference type="PROSITE" id="PS51450">
    <property type="entry name" value="LRR"/>
    <property type="match status" value="1"/>
</dbReference>
<evidence type="ECO:0000256" key="2">
    <source>
        <dbReference type="ARBA" id="ARBA00022737"/>
    </source>
</evidence>
<keyword evidence="3" id="KW-0611">Plant defense</keyword>
<protein>
    <recommendedName>
        <fullName evidence="5">TIR domain-containing protein</fullName>
    </recommendedName>
</protein>
<dbReference type="GO" id="GO:0006952">
    <property type="term" value="P:defense response"/>
    <property type="evidence" value="ECO:0007669"/>
    <property type="project" value="UniProtKB-KW"/>
</dbReference>
<reference evidence="6" key="1">
    <citation type="submission" date="2019-03" db="EMBL/GenBank/DDBJ databases">
        <authorList>
            <person name="Mank J."/>
            <person name="Almeida P."/>
        </authorList>
    </citation>
    <scope>NUCLEOTIDE SEQUENCE</scope>
    <source>
        <strain evidence="6">78183</strain>
    </source>
</reference>
<evidence type="ECO:0000256" key="1">
    <source>
        <dbReference type="ARBA" id="ARBA00022614"/>
    </source>
</evidence>
<dbReference type="InterPro" id="IPR000157">
    <property type="entry name" value="TIR_dom"/>
</dbReference>
<dbReference type="FunFam" id="3.40.50.10140:FF:000007">
    <property type="entry name" value="Disease resistance protein (TIR-NBS-LRR class)"/>
    <property type="match status" value="1"/>
</dbReference>
<evidence type="ECO:0000256" key="4">
    <source>
        <dbReference type="ARBA" id="ARBA00023027"/>
    </source>
</evidence>
<dbReference type="InterPro" id="IPR058546">
    <property type="entry name" value="RPS4B/Roq1-like_LRR"/>
</dbReference>
<dbReference type="PROSITE" id="PS50104">
    <property type="entry name" value="TIR"/>
    <property type="match status" value="1"/>
</dbReference>
<evidence type="ECO:0000313" key="6">
    <source>
        <dbReference type="EMBL" id="VFU44435.1"/>
    </source>
</evidence>
<keyword evidence="2" id="KW-0677">Repeat</keyword>
<dbReference type="InterPro" id="IPR035897">
    <property type="entry name" value="Toll_tir_struct_dom_sf"/>
</dbReference>